<gene>
    <name evidence="1" type="ORF">JJB74_01725</name>
</gene>
<protein>
    <submittedName>
        <fullName evidence="1">DUF4194 domain-containing protein</fullName>
    </submittedName>
</protein>
<evidence type="ECO:0000313" key="2">
    <source>
        <dbReference type="Proteomes" id="UP000622890"/>
    </source>
</evidence>
<evidence type="ECO:0000313" key="1">
    <source>
        <dbReference type="EMBL" id="MBK4733340.1"/>
    </source>
</evidence>
<organism evidence="1 2">
    <name type="scientific">Noviherbaspirillum pedocola</name>
    <dbReference type="NCBI Taxonomy" id="2801341"/>
    <lineage>
        <taxon>Bacteria</taxon>
        <taxon>Pseudomonadati</taxon>
        <taxon>Pseudomonadota</taxon>
        <taxon>Betaproteobacteria</taxon>
        <taxon>Burkholderiales</taxon>
        <taxon>Oxalobacteraceae</taxon>
        <taxon>Noviherbaspirillum</taxon>
    </lineage>
</organism>
<name>A0A934SPY1_9BURK</name>
<dbReference type="EMBL" id="JAEPBG010000001">
    <property type="protein sequence ID" value="MBK4733340.1"/>
    <property type="molecule type" value="Genomic_DNA"/>
</dbReference>
<dbReference type="AlphaFoldDB" id="A0A934SPY1"/>
<proteinExistence type="predicted"/>
<keyword evidence="2" id="KW-1185">Reference proteome</keyword>
<dbReference type="Pfam" id="PF13835">
    <property type="entry name" value="DUF4194"/>
    <property type="match status" value="1"/>
</dbReference>
<comment type="caution">
    <text evidence="1">The sequence shown here is derived from an EMBL/GenBank/DDBJ whole genome shotgun (WGS) entry which is preliminary data.</text>
</comment>
<reference evidence="1" key="1">
    <citation type="submission" date="2021-01" db="EMBL/GenBank/DDBJ databases">
        <title>Genome sequence of strain Noviherbaspirillum sp. DKR-6.</title>
        <authorList>
            <person name="Chaudhary D.K."/>
        </authorList>
    </citation>
    <scope>NUCLEOTIDE SEQUENCE</scope>
    <source>
        <strain evidence="1">DKR-6</strain>
    </source>
</reference>
<dbReference type="Proteomes" id="UP000622890">
    <property type="component" value="Unassembled WGS sequence"/>
</dbReference>
<dbReference type="InterPro" id="IPR025449">
    <property type="entry name" value="JetB"/>
</dbReference>
<sequence>MTLTESLQAQLDALGLSLARFRDIVARMYAFGILVRDEDGTEERLYDDMRRIEPLLLDYFHLGGFTLMHDSAAGFFRLYAPGAEIPGADADEADATPGLRARLSADFVAAALALRFLYQQGLADAGGRLTDAGEVLIRFEELAATLQTQLRRALPAGAVERQRLLAELKRHRLVRLPVLFSMEDEDALIAVRPTILGIISDDMLARALEADDATDAVTAVTADAAANDDDSPREDLA</sequence>
<accession>A0A934SPY1</accession>
<dbReference type="RefSeq" id="WP_200590070.1">
    <property type="nucleotide sequence ID" value="NZ_JAEPBG010000001.1"/>
</dbReference>